<evidence type="ECO:0000313" key="2">
    <source>
        <dbReference type="Proteomes" id="UP001225316"/>
    </source>
</evidence>
<name>A0ABU1ATN5_9BACT</name>
<comment type="caution">
    <text evidence="1">The sequence shown here is derived from an EMBL/GenBank/DDBJ whole genome shotgun (WGS) entry which is preliminary data.</text>
</comment>
<accession>A0ABU1ATN5</accession>
<reference evidence="1 2" key="1">
    <citation type="submission" date="2023-04" db="EMBL/GenBank/DDBJ databases">
        <title>A novel bacteria isolated from coastal sediment.</title>
        <authorList>
            <person name="Liu X.-J."/>
            <person name="Du Z.-J."/>
        </authorList>
    </citation>
    <scope>NUCLEOTIDE SEQUENCE [LARGE SCALE GENOMIC DNA]</scope>
    <source>
        <strain evidence="1 2">SDUM461003</strain>
    </source>
</reference>
<organism evidence="1 2">
    <name type="scientific">Thalassobacterium maritimum</name>
    <dbReference type="NCBI Taxonomy" id="3041265"/>
    <lineage>
        <taxon>Bacteria</taxon>
        <taxon>Pseudomonadati</taxon>
        <taxon>Verrucomicrobiota</taxon>
        <taxon>Opitutia</taxon>
        <taxon>Puniceicoccales</taxon>
        <taxon>Coraliomargaritaceae</taxon>
        <taxon>Thalassobacterium</taxon>
    </lineage>
</organism>
<evidence type="ECO:0000313" key="1">
    <source>
        <dbReference type="EMBL" id="MDQ8207529.1"/>
    </source>
</evidence>
<dbReference type="Proteomes" id="UP001225316">
    <property type="component" value="Unassembled WGS sequence"/>
</dbReference>
<evidence type="ECO:0008006" key="3">
    <source>
        <dbReference type="Google" id="ProtNLM"/>
    </source>
</evidence>
<keyword evidence="2" id="KW-1185">Reference proteome</keyword>
<dbReference type="EMBL" id="JARXHW010000015">
    <property type="protein sequence ID" value="MDQ8207529.1"/>
    <property type="molecule type" value="Genomic_DNA"/>
</dbReference>
<protein>
    <recommendedName>
        <fullName evidence="3">Flp pilus-assembly TadG-like N-terminal domain-containing protein</fullName>
    </recommendedName>
</protein>
<gene>
    <name evidence="1" type="ORF">QEH52_08415</name>
</gene>
<sequence>MFQKRPSRVAMPMHGFALVIALGLMSFVVLLLLSISALLRIEVAGADKSLQRMKAEQVALLSLNLAVGKLQGTAGADTRVTAPANTLSGNPDTTPQLTGVWRSWEGLDHDKSDAGKPLAPNYSIKSEDYSEDNPEQGRFLGWLVSGSEGGNSADVPPTLSESAVTVPLLGKGTVGQDASEADYAIENEVHLVPTNIEDEGAQGAAYAWWIQGLNTKALIKQAEPLPDADELELWANRQNSNAHYDSEVFGIPDSDELNRVVTFSSFKLLDASGSTDVGEIAQQNYHSLTHYSRGLLTNAATGGWKRDLSLFGEKWQTLDHNFINSNPDYRVPWGTPVSGSGEGAGEDESIFSTFNLAPGESNEAALKWDVSGNSALIYGWGTDQQVSMTWNSLADFASLYKNLQQDANGNPYYNFYNSLNTSSRATGERFSIIEPMIVRWQTILSLASQAVTEEDETTYVPLVGVSPSVTYYNPYNVTIDSTGYYEDTLQIDKGEFPIKLTFEIDEKTIVPWRLPLLMGMNTVKNNQNRWNVRPMISSLADQKWKPGESRILGRPNISGVVSGTSNVNIRSGMSDVPYFTKLRNSLQDKTQMPENGYEGTGTYEVKWERYAHSGSAPGWLRTDKSRVSTTRSLPFHVSADADEINEKSPINLTADERAVSVTLNSVNYDEEKFEPFLSMALTKRNLFDTYAASKGYVNNKLILSPVILTSGEGIEKSSYEWKIDRLNGQVDPNILNYNDDLSAGTDVSAFVGTSFASESGLARWVTAELPIQPLLSICELQHFDPAYISPDVPRVANALGNSHATPFIQKNEIQIAGQDGYDHSYVFNHIMFDDWFVSSISPELEPFSANIVAGREIDAVLKDFLTGEGELKNTAYVPAFLLTEEAAEEYVEGTYKNSANSWASVAADLEVKGMFNVNSTSVDAWKALLRNVKDGRVPHQTVDTENLGSWEMDLGPEYADAPVSRTSVTGDEFSSGNDAQLLAQPLEWTDTQLDALAEEIVKQVKLRGPFLSLSEFINRQLSNDDDLALAGAVESALMALADYGVGDSKNPYSEILSVFPVDEMESYIDQDGVEVQYPKYLARQFSDHESYYEFPKAAEGHVAYGTPGWTRQADILRPIAPVLSVRDDSFTVRSYGATKDLRGNIVAEAWCEAIVKRTAEYVDPSNEKDDFVDLSDVNEAFGRKFEIVAFRWLTEDEL</sequence>
<proteinExistence type="predicted"/>
<dbReference type="RefSeq" id="WP_308949691.1">
    <property type="nucleotide sequence ID" value="NZ_JARXHW010000015.1"/>
</dbReference>